<sequence length="56" mass="6557">MQQAITKIEAMNEIYFIQSMKIIQSMLDAEVISQSEFKIVKAKLIEKYQPYLGELM</sequence>
<proteinExistence type="predicted"/>
<comment type="caution">
    <text evidence="2">The sequence shown here is derived from an EMBL/GenBank/DDBJ whole genome shotgun (WGS) entry which is preliminary data.</text>
</comment>
<dbReference type="Pfam" id="PF20612">
    <property type="entry name" value="SHOCT_2"/>
    <property type="match status" value="1"/>
</dbReference>
<dbReference type="EMBL" id="AGZE01000038">
    <property type="protein sequence ID" value="EKB53572.1"/>
    <property type="molecule type" value="Genomic_DNA"/>
</dbReference>
<dbReference type="AlphaFoldDB" id="K1LN70"/>
<dbReference type="InterPro" id="IPR046749">
    <property type="entry name" value="SHOCT_2"/>
</dbReference>
<name>K1LN70_9LACT</name>
<organism evidence="2 3">
    <name type="scientific">Falseniella ignava CCUG 37419</name>
    <dbReference type="NCBI Taxonomy" id="883112"/>
    <lineage>
        <taxon>Bacteria</taxon>
        <taxon>Bacillati</taxon>
        <taxon>Bacillota</taxon>
        <taxon>Bacilli</taxon>
        <taxon>Lactobacillales</taxon>
        <taxon>Aerococcaceae</taxon>
        <taxon>Falseniella</taxon>
    </lineage>
</organism>
<evidence type="ECO:0000313" key="2">
    <source>
        <dbReference type="EMBL" id="EKB53572.1"/>
    </source>
</evidence>
<feature type="domain" description="SHOCT-like" evidence="1">
    <location>
        <begin position="6"/>
        <end position="56"/>
    </location>
</feature>
<evidence type="ECO:0000313" key="3">
    <source>
        <dbReference type="Proteomes" id="UP000005147"/>
    </source>
</evidence>
<protein>
    <recommendedName>
        <fullName evidence="1">SHOCT-like domain-containing protein</fullName>
    </recommendedName>
</protein>
<dbReference type="Proteomes" id="UP000005147">
    <property type="component" value="Unassembled WGS sequence"/>
</dbReference>
<dbReference type="STRING" id="883112.HMPREF9707_01597"/>
<dbReference type="PATRIC" id="fig|883112.3.peg.1595"/>
<dbReference type="HOGENOM" id="CLU_179778_2_0_9"/>
<accession>K1LN70</accession>
<reference evidence="2 3" key="1">
    <citation type="submission" date="2012-07" db="EMBL/GenBank/DDBJ databases">
        <title>The Genome Sequence of Facklamia ignava CCUG 37419.</title>
        <authorList>
            <consortium name="The Broad Institute Genome Sequencing Platform"/>
            <person name="Earl A."/>
            <person name="Ward D."/>
            <person name="Feldgarden M."/>
            <person name="Gevers D."/>
            <person name="Huys G."/>
            <person name="Walker B."/>
            <person name="Young S.K."/>
            <person name="Zeng Q."/>
            <person name="Gargeya S."/>
            <person name="Fitzgerald M."/>
            <person name="Haas B."/>
            <person name="Abouelleil A."/>
            <person name="Alvarado L."/>
            <person name="Arachchi H.M."/>
            <person name="Berlin A.M."/>
            <person name="Chapman S.B."/>
            <person name="Goldberg J."/>
            <person name="Griggs A."/>
            <person name="Gujja S."/>
            <person name="Hansen M."/>
            <person name="Howarth C."/>
            <person name="Imamovic A."/>
            <person name="Larimer J."/>
            <person name="McCowen C."/>
            <person name="Montmayeur A."/>
            <person name="Murphy C."/>
            <person name="Neiman D."/>
            <person name="Pearson M."/>
            <person name="Priest M."/>
            <person name="Roberts A."/>
            <person name="Saif S."/>
            <person name="Shea T."/>
            <person name="Sisk P."/>
            <person name="Sykes S."/>
            <person name="Wortman J."/>
            <person name="Nusbaum C."/>
            <person name="Birren B."/>
        </authorList>
    </citation>
    <scope>NUCLEOTIDE SEQUENCE [LARGE SCALE GENOMIC DNA]</scope>
    <source>
        <strain evidence="2 3">CCUG 37419</strain>
    </source>
</reference>
<gene>
    <name evidence="2" type="ORF">HMPREF9707_01597</name>
</gene>
<keyword evidence="3" id="KW-1185">Reference proteome</keyword>
<dbReference type="RefSeq" id="WP_006702230.1">
    <property type="nucleotide sequence ID" value="NZ_JH932302.1"/>
</dbReference>
<evidence type="ECO:0000259" key="1">
    <source>
        <dbReference type="Pfam" id="PF20612"/>
    </source>
</evidence>